<sequence>MLTLDHLAVVAEDLAAGTAWVEAALGVTMQPGGRHVRYGTHNTLLGLGDDLYLEVITKDPDAAPYDGPTWFGLDDFTGAPRLGNWICQTDDLDAMLCDAPSAVGVPRDLSRGDLAWRITVPDDGSKPYDGAYPTLIQWAQGTHHPARRLADSGCRLLQLSVTHPQADDLRAMLPLDDDRVVLRVGPAGFRAVFDTPQGRRSLG</sequence>
<accession>A3V3L0</accession>
<dbReference type="InterPro" id="IPR025870">
    <property type="entry name" value="Glyoxalase-like_dom"/>
</dbReference>
<gene>
    <name evidence="2" type="ORF">SKA53_01686</name>
</gene>
<dbReference type="EMBL" id="AAMS01000003">
    <property type="protein sequence ID" value="EAQ07067.1"/>
    <property type="molecule type" value="Genomic_DNA"/>
</dbReference>
<organism evidence="2 3">
    <name type="scientific">Yoonia vestfoldensis SKA53</name>
    <dbReference type="NCBI Taxonomy" id="314232"/>
    <lineage>
        <taxon>Bacteria</taxon>
        <taxon>Pseudomonadati</taxon>
        <taxon>Pseudomonadota</taxon>
        <taxon>Alphaproteobacteria</taxon>
        <taxon>Rhodobacterales</taxon>
        <taxon>Paracoccaceae</taxon>
        <taxon>Yoonia</taxon>
    </lineage>
</organism>
<dbReference type="Proteomes" id="UP000004507">
    <property type="component" value="Unassembled WGS sequence"/>
</dbReference>
<dbReference type="OrthoDB" id="8451710at2"/>
<dbReference type="eggNOG" id="COG0346">
    <property type="taxonomic scope" value="Bacteria"/>
</dbReference>
<feature type="domain" description="Glyoxalase-like" evidence="1">
    <location>
        <begin position="4"/>
        <end position="173"/>
    </location>
</feature>
<proteinExistence type="predicted"/>
<name>A3V3L0_9RHOB</name>
<dbReference type="Pfam" id="PF13468">
    <property type="entry name" value="Glyoxalase_3"/>
    <property type="match status" value="1"/>
</dbReference>
<dbReference type="Gene3D" id="3.10.180.10">
    <property type="entry name" value="2,3-Dihydroxybiphenyl 1,2-Dioxygenase, domain 1"/>
    <property type="match status" value="1"/>
</dbReference>
<evidence type="ECO:0000313" key="3">
    <source>
        <dbReference type="Proteomes" id="UP000004507"/>
    </source>
</evidence>
<dbReference type="RefSeq" id="WP_007204297.1">
    <property type="nucleotide sequence ID" value="NZ_CH672414.1"/>
</dbReference>
<evidence type="ECO:0000259" key="1">
    <source>
        <dbReference type="Pfam" id="PF13468"/>
    </source>
</evidence>
<dbReference type="HOGENOM" id="CLU_083550_0_0_5"/>
<dbReference type="STRING" id="314232.SKA53_01686"/>
<protein>
    <recommendedName>
        <fullName evidence="1">Glyoxalase-like domain-containing protein</fullName>
    </recommendedName>
</protein>
<comment type="caution">
    <text evidence="2">The sequence shown here is derived from an EMBL/GenBank/DDBJ whole genome shotgun (WGS) entry which is preliminary data.</text>
</comment>
<reference evidence="2 3" key="1">
    <citation type="submission" date="2006-01" db="EMBL/GenBank/DDBJ databases">
        <authorList>
            <person name="Hagstrom A."/>
            <person name="Ferriera S."/>
            <person name="Johnson J."/>
            <person name="Kravitz S."/>
            <person name="Halpern A."/>
            <person name="Remington K."/>
            <person name="Beeson K."/>
            <person name="Tran B."/>
            <person name="Rogers Y.-H."/>
            <person name="Friedman R."/>
            <person name="Venter J.C."/>
        </authorList>
    </citation>
    <scope>NUCLEOTIDE SEQUENCE [LARGE SCALE GENOMIC DNA]</scope>
    <source>
        <strain evidence="2 3">SKA53</strain>
    </source>
</reference>
<dbReference type="AlphaFoldDB" id="A3V3L0"/>
<evidence type="ECO:0000313" key="2">
    <source>
        <dbReference type="EMBL" id="EAQ07067.1"/>
    </source>
</evidence>
<keyword evidence="3" id="KW-1185">Reference proteome</keyword>
<dbReference type="InterPro" id="IPR029068">
    <property type="entry name" value="Glyas_Bleomycin-R_OHBP_Dase"/>
</dbReference>